<feature type="signal peptide" evidence="7">
    <location>
        <begin position="1"/>
        <end position="30"/>
    </location>
</feature>
<reference evidence="9 10" key="2">
    <citation type="submission" date="2019-05" db="EMBL/GenBank/DDBJ databases">
        <title>Glycomyces buryatensis sp. nov.</title>
        <authorList>
            <person name="Nikitina E."/>
        </authorList>
    </citation>
    <scope>NUCLEOTIDE SEQUENCE [LARGE SCALE GENOMIC DNA]</scope>
    <source>
        <strain evidence="9 10">18</strain>
    </source>
</reference>
<dbReference type="OrthoDB" id="5186786at2"/>
<evidence type="ECO:0000256" key="3">
    <source>
        <dbReference type="ARBA" id="ARBA00022729"/>
    </source>
</evidence>
<accession>A0A4S8QBN2</accession>
<keyword evidence="6" id="KW-0472">Membrane</keyword>
<dbReference type="Proteomes" id="UP000308760">
    <property type="component" value="Unassembled WGS sequence"/>
</dbReference>
<keyword evidence="1" id="KW-0134">Cell wall</keyword>
<feature type="region of interest" description="Disordered" evidence="5">
    <location>
        <begin position="28"/>
        <end position="92"/>
    </location>
</feature>
<keyword evidence="10" id="KW-1185">Reference proteome</keyword>
<evidence type="ECO:0000313" key="10">
    <source>
        <dbReference type="Proteomes" id="UP000308760"/>
    </source>
</evidence>
<feature type="compositionally biased region" description="Acidic residues" evidence="5">
    <location>
        <begin position="32"/>
        <end position="92"/>
    </location>
</feature>
<organism evidence="9 10">
    <name type="scientific">Glycomyces buryatensis</name>
    <dbReference type="NCBI Taxonomy" id="2570927"/>
    <lineage>
        <taxon>Bacteria</taxon>
        <taxon>Bacillati</taxon>
        <taxon>Actinomycetota</taxon>
        <taxon>Actinomycetes</taxon>
        <taxon>Glycomycetales</taxon>
        <taxon>Glycomycetaceae</taxon>
        <taxon>Glycomyces</taxon>
    </lineage>
</organism>
<dbReference type="AlphaFoldDB" id="A0A4S8QBN2"/>
<keyword evidence="3 7" id="KW-0732">Signal</keyword>
<protein>
    <submittedName>
        <fullName evidence="9">LPXTG cell wall anchor domain-containing protein</fullName>
    </submittedName>
</protein>
<keyword evidence="6" id="KW-0812">Transmembrane</keyword>
<evidence type="ECO:0000256" key="6">
    <source>
        <dbReference type="SAM" id="Phobius"/>
    </source>
</evidence>
<sequence length="330" mass="35942">MHSLNRTGLRVAAAGAAAALTLAAAAPAFAQNDDDEIVTDDETTTEEIVDDEITDETGTGDDAPAEDDEIVTDDETTTDEETEGEDVEDEADPIAEDEFELEDSFEYEFAFLNHVLLGANPGETLTGHPEIRVNSESSMADERAATVLWFEDSSDVYAWFEEGELVWTEAVAVIADYDNCQKDDHFVYCVLPEFDPEVGTTYTPSEETPVLFEVLQAVTEADGAAYGGYDIDQAGLEEAEAAGMVFEGDNQLTLVESNEGISDEYFSEYWGWIFFEGDERGWGNVPPSEGELPKTGTSSTIMISAAAAALAAGAGVFMYLRRRKTAQNWE</sequence>
<proteinExistence type="predicted"/>
<keyword evidence="6" id="KW-1133">Transmembrane helix</keyword>
<comment type="caution">
    <text evidence="9">The sequence shown here is derived from an EMBL/GenBank/DDBJ whole genome shotgun (WGS) entry which is preliminary data.</text>
</comment>
<dbReference type="NCBIfam" id="TIGR01167">
    <property type="entry name" value="LPXTG_anchor"/>
    <property type="match status" value="1"/>
</dbReference>
<reference evidence="10" key="1">
    <citation type="submission" date="2019-04" db="EMBL/GenBank/DDBJ databases">
        <title>Nocardioides xinjiangensis sp. nov.</title>
        <authorList>
            <person name="Liu S."/>
        </authorList>
    </citation>
    <scope>NUCLEOTIDE SEQUENCE [LARGE SCALE GENOMIC DNA]</scope>
    <source>
        <strain evidence="10">18</strain>
    </source>
</reference>
<evidence type="ECO:0000256" key="1">
    <source>
        <dbReference type="ARBA" id="ARBA00022512"/>
    </source>
</evidence>
<feature type="domain" description="Gram-positive cocci surface proteins LPxTG" evidence="8">
    <location>
        <begin position="285"/>
        <end position="325"/>
    </location>
</feature>
<evidence type="ECO:0000256" key="4">
    <source>
        <dbReference type="ARBA" id="ARBA00023088"/>
    </source>
</evidence>
<feature type="transmembrane region" description="Helical" evidence="6">
    <location>
        <begin position="301"/>
        <end position="320"/>
    </location>
</feature>
<name>A0A4S8QBN2_9ACTN</name>
<evidence type="ECO:0000313" key="9">
    <source>
        <dbReference type="EMBL" id="THV40951.1"/>
    </source>
</evidence>
<evidence type="ECO:0000256" key="2">
    <source>
        <dbReference type="ARBA" id="ARBA00022525"/>
    </source>
</evidence>
<feature type="chain" id="PRO_5020800709" evidence="7">
    <location>
        <begin position="31"/>
        <end position="330"/>
    </location>
</feature>
<keyword evidence="4" id="KW-0572">Peptidoglycan-anchor</keyword>
<dbReference type="InterPro" id="IPR019931">
    <property type="entry name" value="LPXTG_anchor"/>
</dbReference>
<evidence type="ECO:0000259" key="8">
    <source>
        <dbReference type="Pfam" id="PF00746"/>
    </source>
</evidence>
<evidence type="ECO:0000256" key="5">
    <source>
        <dbReference type="SAM" id="MobiDB-lite"/>
    </source>
</evidence>
<gene>
    <name evidence="9" type="ORF">FAB82_13970</name>
</gene>
<evidence type="ECO:0000256" key="7">
    <source>
        <dbReference type="SAM" id="SignalP"/>
    </source>
</evidence>
<keyword evidence="2" id="KW-0964">Secreted</keyword>
<dbReference type="EMBL" id="STGY01000054">
    <property type="protein sequence ID" value="THV40951.1"/>
    <property type="molecule type" value="Genomic_DNA"/>
</dbReference>
<dbReference type="Pfam" id="PF00746">
    <property type="entry name" value="Gram_pos_anchor"/>
    <property type="match status" value="1"/>
</dbReference>
<dbReference type="RefSeq" id="WP_136535147.1">
    <property type="nucleotide sequence ID" value="NZ_STGY01000054.1"/>
</dbReference>